<dbReference type="Pfam" id="PF08378">
    <property type="entry name" value="NERD"/>
    <property type="match status" value="1"/>
</dbReference>
<feature type="transmembrane region" description="Helical" evidence="1">
    <location>
        <begin position="12"/>
        <end position="31"/>
    </location>
</feature>
<dbReference type="GO" id="GO:0003677">
    <property type="term" value="F:DNA binding"/>
    <property type="evidence" value="ECO:0007669"/>
    <property type="project" value="InterPro"/>
</dbReference>
<dbReference type="InterPro" id="IPR011528">
    <property type="entry name" value="NERD"/>
</dbReference>
<dbReference type="PROSITE" id="PS50965">
    <property type="entry name" value="NERD"/>
    <property type="match status" value="1"/>
</dbReference>
<feature type="domain" description="NERD" evidence="2">
    <location>
        <begin position="32"/>
        <end position="149"/>
    </location>
</feature>
<keyword evidence="1" id="KW-0812">Transmembrane</keyword>
<dbReference type="Pfam" id="PF01396">
    <property type="entry name" value="Zn_ribbon_Top1"/>
    <property type="match status" value="1"/>
</dbReference>
<gene>
    <name evidence="3" type="ORF">J2T55_000668</name>
</gene>
<dbReference type="SUPFAM" id="SSF57783">
    <property type="entry name" value="Zinc beta-ribbon"/>
    <property type="match status" value="1"/>
</dbReference>
<evidence type="ECO:0000313" key="4">
    <source>
        <dbReference type="Proteomes" id="UP001204445"/>
    </source>
</evidence>
<dbReference type="EMBL" id="JANUCT010000004">
    <property type="protein sequence ID" value="MCS3902664.1"/>
    <property type="molecule type" value="Genomic_DNA"/>
</dbReference>
<accession>A0AAE3L0K0</accession>
<dbReference type="GO" id="GO:0005694">
    <property type="term" value="C:chromosome"/>
    <property type="evidence" value="ECO:0007669"/>
    <property type="project" value="InterPro"/>
</dbReference>
<name>A0AAE3L0K0_9GAMM</name>
<evidence type="ECO:0000256" key="1">
    <source>
        <dbReference type="SAM" id="Phobius"/>
    </source>
</evidence>
<keyword evidence="1" id="KW-1133">Transmembrane helix</keyword>
<proteinExistence type="predicted"/>
<dbReference type="RefSeq" id="WP_259054223.1">
    <property type="nucleotide sequence ID" value="NZ_JANUCT010000004.1"/>
</dbReference>
<evidence type="ECO:0000259" key="2">
    <source>
        <dbReference type="PROSITE" id="PS50965"/>
    </source>
</evidence>
<keyword evidence="4" id="KW-1185">Reference proteome</keyword>
<dbReference type="GO" id="GO:0006265">
    <property type="term" value="P:DNA topological change"/>
    <property type="evidence" value="ECO:0007669"/>
    <property type="project" value="InterPro"/>
</dbReference>
<comment type="caution">
    <text evidence="3">The sequence shown here is derived from an EMBL/GenBank/DDBJ whole genome shotgun (WGS) entry which is preliminary data.</text>
</comment>
<dbReference type="GO" id="GO:0003916">
    <property type="term" value="F:DNA topoisomerase activity"/>
    <property type="evidence" value="ECO:0007669"/>
    <property type="project" value="InterPro"/>
</dbReference>
<dbReference type="Proteomes" id="UP001204445">
    <property type="component" value="Unassembled WGS sequence"/>
</dbReference>
<dbReference type="Gene3D" id="3.30.65.10">
    <property type="entry name" value="Bacterial Topoisomerase I, domain 1"/>
    <property type="match status" value="1"/>
</dbReference>
<protein>
    <recommendedName>
        <fullName evidence="2">NERD domain-containing protein</fullName>
    </recommendedName>
</protein>
<evidence type="ECO:0000313" key="3">
    <source>
        <dbReference type="EMBL" id="MCS3902664.1"/>
    </source>
</evidence>
<dbReference type="AlphaFoldDB" id="A0AAE3L0K0"/>
<dbReference type="InterPro" id="IPR013498">
    <property type="entry name" value="Topo_IA_Znf"/>
</dbReference>
<organism evidence="3 4">
    <name type="scientific">Methylohalomonas lacus</name>
    <dbReference type="NCBI Taxonomy" id="398773"/>
    <lineage>
        <taxon>Bacteria</taxon>
        <taxon>Pseudomonadati</taxon>
        <taxon>Pseudomonadota</taxon>
        <taxon>Gammaproteobacteria</taxon>
        <taxon>Methylohalomonadales</taxon>
        <taxon>Methylohalomonadaceae</taxon>
        <taxon>Methylohalomonas</taxon>
    </lineage>
</organism>
<sequence>MDTSPIIDEVLKLWWLAPLVLIVWLFRTSWWKGIIGELGVRVLAWLMLNRKTYHGMHNVTLRTPDGTTQIDHIFISSFGIFVLETKNMQGWIFGSANQRQWTQKIYKQSFRFQNPLQQNYKHIKAVESALEVPPETIHSVVIFVGGSTFKTEMPASVTSGARFVSYIKSFRERVFSEPEVQRLVKQLGSRRLEPGSVLHRTHIRRLKARSRPDAYRLCPKCGSPLVLRTAKRGAKRGEQFWGCSAYPKCRVMQNVT</sequence>
<reference evidence="3" key="1">
    <citation type="submission" date="2022-08" db="EMBL/GenBank/DDBJ databases">
        <title>Genomic Encyclopedia of Type Strains, Phase III (KMG-III): the genomes of soil and plant-associated and newly described type strains.</title>
        <authorList>
            <person name="Whitman W."/>
        </authorList>
    </citation>
    <scope>NUCLEOTIDE SEQUENCE</scope>
    <source>
        <strain evidence="3">HMT 1</strain>
    </source>
</reference>
<keyword evidence="1" id="KW-0472">Membrane</keyword>